<dbReference type="SUPFAM" id="SSF56563">
    <property type="entry name" value="Major capsid protein gp5"/>
    <property type="match status" value="1"/>
</dbReference>
<name>A0ABU7FS69_9ACTN</name>
<reference evidence="3" key="1">
    <citation type="submission" date="2024-01" db="EMBL/GenBank/DDBJ databases">
        <title>First draft genome sequence data of TA4-1, the type strain of Gram-positive actinobacterium Streptomyces chiangmaiensis.</title>
        <authorList>
            <person name="Yasawong M."/>
            <person name="Nantapong N."/>
        </authorList>
    </citation>
    <scope>NUCLEOTIDE SEQUENCE</scope>
    <source>
        <strain evidence="3">TA4-1</strain>
    </source>
</reference>
<evidence type="ECO:0000259" key="2">
    <source>
        <dbReference type="Pfam" id="PF05065"/>
    </source>
</evidence>
<dbReference type="Proteomes" id="UP001333996">
    <property type="component" value="Unassembled WGS sequence"/>
</dbReference>
<proteinExistence type="predicted"/>
<accession>A0ABU7FS69</accession>
<gene>
    <name evidence="3" type="ORF">VXC91_34530</name>
</gene>
<comment type="subcellular location">
    <subcellularLocation>
        <location evidence="1">Virion</location>
    </subcellularLocation>
</comment>
<protein>
    <submittedName>
        <fullName evidence="3">Phage major capsid protein</fullName>
    </submittedName>
</protein>
<dbReference type="Pfam" id="PF05065">
    <property type="entry name" value="Phage_capsid"/>
    <property type="match status" value="1"/>
</dbReference>
<comment type="caution">
    <text evidence="3">The sequence shown here is derived from an EMBL/GenBank/DDBJ whole genome shotgun (WGS) entry which is preliminary data.</text>
</comment>
<dbReference type="NCBIfam" id="TIGR01554">
    <property type="entry name" value="major_cap_HK97"/>
    <property type="match status" value="1"/>
</dbReference>
<evidence type="ECO:0000313" key="3">
    <source>
        <dbReference type="EMBL" id="MED7826919.1"/>
    </source>
</evidence>
<dbReference type="RefSeq" id="WP_329511309.1">
    <property type="nucleotide sequence ID" value="NZ_BAAAYZ010000007.1"/>
</dbReference>
<evidence type="ECO:0000256" key="1">
    <source>
        <dbReference type="ARBA" id="ARBA00004328"/>
    </source>
</evidence>
<organism evidence="3 4">
    <name type="scientific">Streptomyces chiangmaiensis</name>
    <dbReference type="NCBI Taxonomy" id="766497"/>
    <lineage>
        <taxon>Bacteria</taxon>
        <taxon>Bacillati</taxon>
        <taxon>Actinomycetota</taxon>
        <taxon>Actinomycetes</taxon>
        <taxon>Kitasatosporales</taxon>
        <taxon>Streptomycetaceae</taxon>
        <taxon>Streptomyces</taxon>
    </lineage>
</organism>
<dbReference type="InterPro" id="IPR024455">
    <property type="entry name" value="Phage_capsid"/>
</dbReference>
<feature type="domain" description="Phage capsid-like C-terminal" evidence="2">
    <location>
        <begin position="94"/>
        <end position="367"/>
    </location>
</feature>
<sequence length="369" mass="39622">MRTLDGAVRARTLPEYAAERVEKLLRHEPPQGQTLTARWAVTTGAEAYRSAFAKLCADPERGHLLWTPEEGEAYRRVAEVQAEMRAMSLSDPAGGYMVPLTLDPSILLTSSGSTNPLRRISRNVVTATDQWSGVTSAGATAEWKAEAVEAADGSPTLANPPIPVYFGDSFVPYSFEVGMDAVNFLGELQRVLVDAADQLMNTAYTLGTGTGQPTGIITGLVGSPSIVNTATADTLVAADVFKVQNALPPRFSANAQWCANIAIINTIKQFESAAGSLKFPEIADGRLLGKPLNELSNMDGTFEAAASNPILLYGDFRNFVIVDRIGTQLEFIPNLVGANRRPTGQRGALLWFRTGSDSVVDNAFRLLDA</sequence>
<dbReference type="EMBL" id="JAYWVC010000189">
    <property type="protein sequence ID" value="MED7826919.1"/>
    <property type="molecule type" value="Genomic_DNA"/>
</dbReference>
<dbReference type="InterPro" id="IPR054612">
    <property type="entry name" value="Phage_capsid-like_C"/>
</dbReference>
<evidence type="ECO:0000313" key="4">
    <source>
        <dbReference type="Proteomes" id="UP001333996"/>
    </source>
</evidence>
<keyword evidence="4" id="KW-1185">Reference proteome</keyword>